<gene>
    <name evidence="3" type="ORF">AVDCRST_MAG66-1841</name>
</gene>
<feature type="domain" description="AB hydrolase-1" evidence="2">
    <location>
        <begin position="29"/>
        <end position="268"/>
    </location>
</feature>
<sequence>MAVEPGPEITTLATTRGPVRLRDTGGSGPPVLLVHSLLVDPDLYAPLVPLLAARGWRCVVPELPLGAHAVPLPPGSDLSPPGLAALLVAVLDALAIGRAHVVGVDTGGALTQLLMADHRDRVDRVVLTACDAYDAFPPLALRPLVAPLGSRAVLAGLARLLRVPTLARLVVPRPISHRGVSDAQLARWTAPLRDPAVREDLRAVVRAMHPRYTLAAGAANRDFPRPVLVAWGDDDRAFPRRLGDRLVAELPDARLETLPDCAAFASLDVPELLAELVNAHLRADRAAAPAGRGADRATPPAGR</sequence>
<organism evidence="3">
    <name type="scientific">uncultured Pseudonocardia sp</name>
    <dbReference type="NCBI Taxonomy" id="211455"/>
    <lineage>
        <taxon>Bacteria</taxon>
        <taxon>Bacillati</taxon>
        <taxon>Actinomycetota</taxon>
        <taxon>Actinomycetes</taxon>
        <taxon>Pseudonocardiales</taxon>
        <taxon>Pseudonocardiaceae</taxon>
        <taxon>Pseudonocardia</taxon>
        <taxon>environmental samples</taxon>
    </lineage>
</organism>
<proteinExistence type="predicted"/>
<evidence type="ECO:0000259" key="2">
    <source>
        <dbReference type="Pfam" id="PF00561"/>
    </source>
</evidence>
<protein>
    <recommendedName>
        <fullName evidence="2">AB hydrolase-1 domain-containing protein</fullName>
    </recommendedName>
</protein>
<dbReference type="EMBL" id="CADCUS010000267">
    <property type="protein sequence ID" value="CAA9407335.1"/>
    <property type="molecule type" value="Genomic_DNA"/>
</dbReference>
<accession>A0A6J4PCU5</accession>
<dbReference type="InterPro" id="IPR029058">
    <property type="entry name" value="AB_hydrolase_fold"/>
</dbReference>
<name>A0A6J4PCU5_9PSEU</name>
<evidence type="ECO:0000256" key="1">
    <source>
        <dbReference type="SAM" id="MobiDB-lite"/>
    </source>
</evidence>
<dbReference type="AlphaFoldDB" id="A0A6J4PCU5"/>
<dbReference type="Gene3D" id="3.40.50.1820">
    <property type="entry name" value="alpha/beta hydrolase"/>
    <property type="match status" value="1"/>
</dbReference>
<reference evidence="3" key="1">
    <citation type="submission" date="2020-02" db="EMBL/GenBank/DDBJ databases">
        <authorList>
            <person name="Meier V. D."/>
        </authorList>
    </citation>
    <scope>NUCLEOTIDE SEQUENCE</scope>
    <source>
        <strain evidence="3">AVDCRST_MAG66</strain>
    </source>
</reference>
<evidence type="ECO:0000313" key="3">
    <source>
        <dbReference type="EMBL" id="CAA9407335.1"/>
    </source>
</evidence>
<dbReference type="Pfam" id="PF00561">
    <property type="entry name" value="Abhydrolase_1"/>
    <property type="match status" value="1"/>
</dbReference>
<dbReference type="InterPro" id="IPR050266">
    <property type="entry name" value="AB_hydrolase_sf"/>
</dbReference>
<dbReference type="PANTHER" id="PTHR43798">
    <property type="entry name" value="MONOACYLGLYCEROL LIPASE"/>
    <property type="match status" value="1"/>
</dbReference>
<dbReference type="InterPro" id="IPR000073">
    <property type="entry name" value="AB_hydrolase_1"/>
</dbReference>
<feature type="region of interest" description="Disordered" evidence="1">
    <location>
        <begin position="1"/>
        <end position="21"/>
    </location>
</feature>
<dbReference type="GO" id="GO:0003824">
    <property type="term" value="F:catalytic activity"/>
    <property type="evidence" value="ECO:0007669"/>
    <property type="project" value="UniProtKB-ARBA"/>
</dbReference>
<dbReference type="SUPFAM" id="SSF53474">
    <property type="entry name" value="alpha/beta-Hydrolases"/>
    <property type="match status" value="1"/>
</dbReference>